<keyword evidence="4" id="KW-1185">Reference proteome</keyword>
<sequence>MANKQLPGFGLELPELTFEGWWDWFVKVENPVTHWKAQPTYILAAAVFLLGAAGNFVHAVLNGGRLPYLWLATVLHGIVVETVTYNLDDIDNFWHSQTPVIFLGRRLPLHIIALYPVFIYHASVAVSKLRLPTWAEPFAVGLTVVLIDIPYDIVSVKFLHWTWHDTDPNIQDRHYWVPWNSYYFHSCFAASFTFWFHGWRRWLCSGQLTKWENSSVTKELVCAVLTALLGMPGGVLLFLPLYHPLHDIAGVHSEVTFFMLFTVFLLISWTADRTPTPDARPRPGLCTSEKGRSILLLHLAVHYALYLGLVIFGYPEEEVSIGLHERIGPCNETVPQHTAFGTVLSKRRYLCASDYDEGYFDFHCLPSGQPPSEGNRWILPIWTKTPHQQPPLDYTELEKCPLPPQQVFDTADVPLEYVELTHKKESDL</sequence>
<evidence type="ECO:0000256" key="1">
    <source>
        <dbReference type="SAM" id="Phobius"/>
    </source>
</evidence>
<gene>
    <name evidence="3" type="ORF">Cfor_07882</name>
</gene>
<evidence type="ECO:0000313" key="4">
    <source>
        <dbReference type="Proteomes" id="UP000502823"/>
    </source>
</evidence>
<dbReference type="PANTHER" id="PTHR35982">
    <property type="entry name" value="AGAP005361-PA"/>
    <property type="match status" value="1"/>
</dbReference>
<accession>A0A6L2P801</accession>
<comment type="caution">
    <text evidence="3">The sequence shown here is derived from an EMBL/GenBank/DDBJ whole genome shotgun (WGS) entry which is preliminary data.</text>
</comment>
<feature type="transmembrane region" description="Helical" evidence="1">
    <location>
        <begin position="293"/>
        <end position="314"/>
    </location>
</feature>
<dbReference type="Proteomes" id="UP000502823">
    <property type="component" value="Unassembled WGS sequence"/>
</dbReference>
<feature type="transmembrane region" description="Helical" evidence="1">
    <location>
        <begin position="41"/>
        <end position="61"/>
    </location>
</feature>
<keyword evidence="1" id="KW-1133">Transmembrane helix</keyword>
<reference evidence="4" key="1">
    <citation type="submission" date="2020-01" db="EMBL/GenBank/DDBJ databases">
        <title>Draft genome sequence of the Termite Coptotermes fromosanus.</title>
        <authorList>
            <person name="Itakura S."/>
            <person name="Yosikawa Y."/>
            <person name="Umezawa K."/>
        </authorList>
    </citation>
    <scope>NUCLEOTIDE SEQUENCE [LARGE SCALE GENOMIC DNA]</scope>
</reference>
<evidence type="ECO:0000313" key="3">
    <source>
        <dbReference type="EMBL" id="GFG28249.1"/>
    </source>
</evidence>
<evidence type="ECO:0000259" key="2">
    <source>
        <dbReference type="Pfam" id="PF25085"/>
    </source>
</evidence>
<organism evidence="3 4">
    <name type="scientific">Coptotermes formosanus</name>
    <name type="common">Formosan subterranean termite</name>
    <dbReference type="NCBI Taxonomy" id="36987"/>
    <lineage>
        <taxon>Eukaryota</taxon>
        <taxon>Metazoa</taxon>
        <taxon>Ecdysozoa</taxon>
        <taxon>Arthropoda</taxon>
        <taxon>Hexapoda</taxon>
        <taxon>Insecta</taxon>
        <taxon>Pterygota</taxon>
        <taxon>Neoptera</taxon>
        <taxon>Polyneoptera</taxon>
        <taxon>Dictyoptera</taxon>
        <taxon>Blattodea</taxon>
        <taxon>Blattoidea</taxon>
        <taxon>Termitoidae</taxon>
        <taxon>Rhinotermitidae</taxon>
        <taxon>Coptotermes</taxon>
    </lineage>
</organism>
<keyword evidence="1" id="KW-0812">Transmembrane</keyword>
<dbReference type="InParanoid" id="A0A6L2P801"/>
<feature type="transmembrane region" description="Helical" evidence="1">
    <location>
        <begin position="68"/>
        <end position="87"/>
    </location>
</feature>
<feature type="transmembrane region" description="Helical" evidence="1">
    <location>
        <begin position="107"/>
        <end position="126"/>
    </location>
</feature>
<keyword evidence="1" id="KW-0472">Membrane</keyword>
<feature type="domain" description="DUF7802" evidence="2">
    <location>
        <begin position="21"/>
        <end position="375"/>
    </location>
</feature>
<feature type="transmembrane region" description="Helical" evidence="1">
    <location>
        <begin position="220"/>
        <end position="243"/>
    </location>
</feature>
<protein>
    <recommendedName>
        <fullName evidence="2">DUF7802 domain-containing protein</fullName>
    </recommendedName>
</protein>
<dbReference type="PANTHER" id="PTHR35982:SF1">
    <property type="entry name" value="SPIROCYCLASE, AVEC FAMILY"/>
    <property type="match status" value="1"/>
</dbReference>
<dbReference type="EMBL" id="BLKM01003281">
    <property type="protein sequence ID" value="GFG28249.1"/>
    <property type="molecule type" value="Genomic_DNA"/>
</dbReference>
<dbReference type="Pfam" id="PF25085">
    <property type="entry name" value="DUF7802"/>
    <property type="match status" value="1"/>
</dbReference>
<name>A0A6L2P801_COPFO</name>
<feature type="transmembrane region" description="Helical" evidence="1">
    <location>
        <begin position="182"/>
        <end position="199"/>
    </location>
</feature>
<dbReference type="AlphaFoldDB" id="A0A6L2P801"/>
<feature type="transmembrane region" description="Helical" evidence="1">
    <location>
        <begin position="138"/>
        <end position="162"/>
    </location>
</feature>
<proteinExistence type="predicted"/>
<dbReference type="OrthoDB" id="188749at2759"/>
<dbReference type="InterPro" id="IPR056704">
    <property type="entry name" value="DUF7802"/>
</dbReference>
<feature type="transmembrane region" description="Helical" evidence="1">
    <location>
        <begin position="255"/>
        <end position="272"/>
    </location>
</feature>